<dbReference type="InterPro" id="IPR027417">
    <property type="entry name" value="P-loop_NTPase"/>
</dbReference>
<feature type="domain" description="Septin-type G" evidence="19">
    <location>
        <begin position="32"/>
        <end position="304"/>
    </location>
</feature>
<dbReference type="FunFam" id="1.20.140.100:FF:000002">
    <property type="entry name" value="Cytoplasmic dynein heavy chain 1"/>
    <property type="match status" value="1"/>
</dbReference>
<dbReference type="InterPro" id="IPR013602">
    <property type="entry name" value="Dynein_heavy_linker"/>
</dbReference>
<gene>
    <name evidence="20" type="ORF">MVES_002983</name>
</gene>
<evidence type="ECO:0000256" key="13">
    <source>
        <dbReference type="ARBA" id="ARBA00023175"/>
    </source>
</evidence>
<keyword evidence="8 17" id="KW-0547">Nucleotide-binding</keyword>
<evidence type="ECO:0000256" key="2">
    <source>
        <dbReference type="ARBA" id="ARBA00008887"/>
    </source>
</evidence>
<keyword evidence="12 17" id="KW-0342">GTP-binding</keyword>
<dbReference type="GO" id="GO:0005858">
    <property type="term" value="C:axonemal dynein complex"/>
    <property type="evidence" value="ECO:0007669"/>
    <property type="project" value="TreeGrafter"/>
</dbReference>
<dbReference type="Gene3D" id="1.20.58.1120">
    <property type="match status" value="1"/>
</dbReference>
<dbReference type="InterPro" id="IPR003593">
    <property type="entry name" value="AAA+_ATPase"/>
</dbReference>
<dbReference type="InterPro" id="IPR024317">
    <property type="entry name" value="Dynein_heavy_chain_D4_dom"/>
</dbReference>
<dbReference type="InterPro" id="IPR042228">
    <property type="entry name" value="Dynein_linker_3"/>
</dbReference>
<dbReference type="OrthoDB" id="447173at2759"/>
<name>A0A2N1J902_9BASI</name>
<dbReference type="SUPFAM" id="SSF52540">
    <property type="entry name" value="P-loop containing nucleoside triphosphate hydrolases"/>
    <property type="match status" value="5"/>
</dbReference>
<comment type="subunit">
    <text evidence="3">Consists of at least two heavy chains and a number of intermediate and light chains.</text>
</comment>
<dbReference type="Pfam" id="PF22597">
    <property type="entry name" value="DYN_lid"/>
    <property type="match status" value="1"/>
</dbReference>
<dbReference type="InterPro" id="IPR013594">
    <property type="entry name" value="Dynein_heavy_tail"/>
</dbReference>
<keyword evidence="11 18" id="KW-0175">Coiled coil</keyword>
<dbReference type="Gene3D" id="1.10.472.130">
    <property type="match status" value="1"/>
</dbReference>
<dbReference type="PROSITE" id="PS51719">
    <property type="entry name" value="G_SEPTIN"/>
    <property type="match status" value="1"/>
</dbReference>
<comment type="similarity">
    <text evidence="17">Belongs to the TRAFAC class TrmE-Era-EngA-EngB-Septin-like GTPase superfamily. Septin GTPase family.</text>
</comment>
<comment type="subcellular location">
    <subcellularLocation>
        <location evidence="1">Cytoplasm</location>
        <location evidence="1">Cytoskeleton</location>
    </subcellularLocation>
</comment>
<dbReference type="CDD" id="cd00009">
    <property type="entry name" value="AAA"/>
    <property type="match status" value="1"/>
</dbReference>
<protein>
    <recommendedName>
        <fullName evidence="4">Dynein heavy chain, cytoplasmic</fullName>
    </recommendedName>
    <alternativeName>
        <fullName evidence="16">Dynein heavy chain, cytosolic</fullName>
    </alternativeName>
</protein>
<dbReference type="InterPro" id="IPR043157">
    <property type="entry name" value="Dynein_AAA1S"/>
</dbReference>
<dbReference type="Pfam" id="PF00735">
    <property type="entry name" value="Septin"/>
    <property type="match status" value="1"/>
</dbReference>
<dbReference type="InterPro" id="IPR016491">
    <property type="entry name" value="Septin"/>
</dbReference>
<dbReference type="GO" id="GO:0005525">
    <property type="term" value="F:GTP binding"/>
    <property type="evidence" value="ECO:0007669"/>
    <property type="project" value="UniProtKB-KW"/>
</dbReference>
<dbReference type="FunFam" id="3.40.50.300:FF:002357">
    <property type="entry name" value="Glutathione S-transferase class-mu 26 kDa isozyme"/>
    <property type="match status" value="1"/>
</dbReference>
<dbReference type="Gene3D" id="1.10.287.2620">
    <property type="match status" value="1"/>
</dbReference>
<accession>A0A2N1J902</accession>
<evidence type="ECO:0000313" key="21">
    <source>
        <dbReference type="Proteomes" id="UP000232875"/>
    </source>
</evidence>
<evidence type="ECO:0000256" key="9">
    <source>
        <dbReference type="ARBA" id="ARBA00022840"/>
    </source>
</evidence>
<dbReference type="InterPro" id="IPR026983">
    <property type="entry name" value="DHC"/>
</dbReference>
<dbReference type="PANTHER" id="PTHR46532:SF4">
    <property type="entry name" value="AAA+ ATPASE DOMAIN-CONTAINING PROTEIN"/>
    <property type="match status" value="1"/>
</dbReference>
<organism evidence="20 21">
    <name type="scientific">Malassezia vespertilionis</name>
    <dbReference type="NCBI Taxonomy" id="2020962"/>
    <lineage>
        <taxon>Eukaryota</taxon>
        <taxon>Fungi</taxon>
        <taxon>Dikarya</taxon>
        <taxon>Basidiomycota</taxon>
        <taxon>Ustilaginomycotina</taxon>
        <taxon>Malasseziomycetes</taxon>
        <taxon>Malasseziales</taxon>
        <taxon>Malasseziaceae</taxon>
        <taxon>Malassezia</taxon>
    </lineage>
</organism>
<dbReference type="InterPro" id="IPR042222">
    <property type="entry name" value="Dynein_2_N"/>
</dbReference>
<keyword evidence="5" id="KW-0963">Cytoplasm</keyword>
<dbReference type="InterPro" id="IPR035699">
    <property type="entry name" value="AAA_6"/>
</dbReference>
<reference evidence="20 21" key="1">
    <citation type="submission" date="2017-10" db="EMBL/GenBank/DDBJ databases">
        <title>A novel species of cold-tolerant Malassezia isolated from bats.</title>
        <authorList>
            <person name="Lorch J.M."/>
            <person name="Palmer J.M."/>
            <person name="Vanderwolf K.J."/>
            <person name="Schmidt K.Z."/>
            <person name="Verant M.L."/>
            <person name="Weller T.J."/>
            <person name="Blehert D.S."/>
        </authorList>
    </citation>
    <scope>NUCLEOTIDE SEQUENCE [LARGE SCALE GENOMIC DNA]</scope>
    <source>
        <strain evidence="20 21">NWHC:44797-103</strain>
    </source>
</reference>
<dbReference type="GO" id="GO:0045505">
    <property type="term" value="F:dynein intermediate chain binding"/>
    <property type="evidence" value="ECO:0007669"/>
    <property type="project" value="InterPro"/>
</dbReference>
<dbReference type="SMART" id="SM00382">
    <property type="entry name" value="AAA"/>
    <property type="match status" value="4"/>
</dbReference>
<evidence type="ECO:0000256" key="18">
    <source>
        <dbReference type="SAM" id="Coils"/>
    </source>
</evidence>
<evidence type="ECO:0000256" key="16">
    <source>
        <dbReference type="ARBA" id="ARBA00033439"/>
    </source>
</evidence>
<dbReference type="Gene3D" id="3.20.180.20">
    <property type="entry name" value="Dynein heavy chain, N-terminal domain 2"/>
    <property type="match status" value="1"/>
</dbReference>
<proteinExistence type="inferred from homology"/>
<evidence type="ECO:0000256" key="3">
    <source>
        <dbReference type="ARBA" id="ARBA00011655"/>
    </source>
</evidence>
<evidence type="ECO:0000256" key="8">
    <source>
        <dbReference type="ARBA" id="ARBA00022741"/>
    </source>
</evidence>
<dbReference type="GO" id="GO:0032161">
    <property type="term" value="C:cleavage apparatus septin structure"/>
    <property type="evidence" value="ECO:0007669"/>
    <property type="project" value="UniProtKB-ARBA"/>
</dbReference>
<evidence type="ECO:0000256" key="15">
    <source>
        <dbReference type="ARBA" id="ARBA00023306"/>
    </source>
</evidence>
<dbReference type="GO" id="GO:0000281">
    <property type="term" value="P:mitotic cytokinesis"/>
    <property type="evidence" value="ECO:0007669"/>
    <property type="project" value="UniProtKB-ARBA"/>
</dbReference>
<sequence>MAAPAAIPRRKLTSYVGFGNLPNQVHRASVRKGFNFTAMVVGETGLGKSTLINTLFNTNLVPGGEERLAGREGAQTVGIDTISADIEENEVRLRLNIIDTPGFGDFVNNDSAWEPILQTIDARFDQYLDQENRLNRSKIVDNRVHALLYFIQPTGHALRAIDLEFLSRLCNRVNIIPVIAKADTVDPDEMQQVKQRILRDLEFHNIKTVQLPIDMDDDEEGIAETEEIQSKIPFAIVGSNDMVRASDGRVVRGRAYPWGTIEVDNELQSDFVKLRQMLIRTNMEDLRELTDQLYEDYRAQKLLSLGITQDDTVFQGMNPGAKQAEARALHEAKLAKMESEMKAVFQRKVSEKESKLKQSEEELYTRHREMRNALDQQRAELEDRKRRIQNSLRYGPSAELHLHAVGQHVLLRAGIAMDVGRFETYLRDLVPVVLGTDTAHAPLRLVCDAGTAHTFASDPQSPVLFVDQRADALHYTLALRPSYLPDCVSCMALLKRDAVLDMAAPLAPQLRVVTLDAEPGGAGAGAGASLEKPYETLQTVVRSVITPWFDAYAARDDTDTNRAKTDEIPMVKRKFAELALSLRHLQESVEIPHVVLTTHPAVRAAVEAHGASVGVDALDAALLHDDQFVNALHSEMNGWVRAVQKVTKLERSVESGSAMQEINFWNAMEHALKDVEQQLHTPAILLTLEILTHAKRFHATVSFHADTGIQDSLEKVHGYNVLMKDLPLGELLAASTLASVRTAVRALFSILTKKLRASSYPVARALAFVEAIGRDFCDAQHRVLGAQAVMQLDYPAFSAAVQETIHVQGEWEEGVKEFVYVARELTRKRAEKFFPIKIVGAHAALRTRLEYLARFRVAHEELVDMADVGRTWANDAPDASLLAEIHAAYDALRAVDLLDTSEKGTAALAHAEARYNAQIAHVENQLIEKLQGLLDHAQSARERLRILAQFNKLFVRPKVRAAVQEYQQVLLQSVQSDIDALHAKFSAGFRDSAAHVAGKLRGQPEIVGAMVWASEMERQLQGYLKRVEDVLGHGWEHYTDGQRIHAESAAFAAKLDTRPLLSAWSQDAARRVTQVQGPLLRVVEERKSGRLRLVANYDAQAFAFADEAHALTMLGMQIPQALSSAALDARRIHPFALAVVNALRTLDKVHEQLAAMPAAGPLLAHNLHAIHSLLAQASQARWERFLDSYSSVYTSASADALRENAQVVLVETLAGNVVQLEERVQKLAAVQDEMDGVLRTLRTCAYQRAAFRACVDALQRAMDALSLAGYANVARFVEHVEEKRVAVLLDRLHAELDQVAQTFAPRHHTATPVVLAVRLHGAALQLEPRLEAARSVWIAQLAAVLDTVLALPRLTTQHALALGQDSGPACRLLARVDPGRLETPLARLESVLAHASRYAAAWLELQFLWDVEPDALAAQLGADLAAWHAIARRLGHARATLEAHRVRRVFGGIVCIDGEAIQRRVALKLDAFQRAFLQRYAAALAAAADACTAAVREQRRALEPLRVHSASIDDVVALVALVQQLQASRERWHDTLAQYAAGEAVLVQQRVPLLQWTFAEQVHGELSALEQLLDQKRAAMDAAHAAIHARIAAEDAALAQKRAEFLGAWDAQKPVQGALLVHDAQHTLASFAAKLALLQAQHEQLAAAQAAFLVPAADARALARAREELDDLQSVWGALAGVWSALDETRARPWAAVHVRQVRQELDAQVRAMRAMPSRLRQYAAYEHLHERLAFLLKHTAVLAELRSDAFNERHWRALFQRVGRRYLASSHTLGAVWDLDWATNMSAVRTQLAEAQGEYALQVYLEQVRDAWTGYALELVNYRNECMLVRGFDALFQLATEHASALRAMGASEHYRVFEEEARAWEAKLARVQTVFDYWERVQRAWVYLHGLFSSTAETRHMLPKEASRFQSISTEFLAILRRAQKAPLVLEVVQQPGLEHTLRRLAELLHRIQKALGEYLERERARFARFYFVGDEDLLEILGSQRDRARAATHFPKMFPGLHALTIAHDDTIVGVANRAGEHLAIDPVACGERPVHEWLAALEHSVQRALLAAVRHAVEALDTTRAWLVAYPAQVAVLAAQIVFVRDVERGLAHGSLDDAQQRTTRLAAWLTTHITTADGVERRACEQLLTFLAHAAELLAALAQAPLAPGIFPWLLHLRHYLDADGVHVCMAHTRFAYGFEFLDAAERLVHTPLTTTCYASMTQALHARLGGAPFGPAGTGKTETIKALGAEMGRFVLVFNCDSQFDVHAMGRILAGVCRVGAWGCFDEFNRLEERVLSSVSQQMYAIQRALVENKPAELGVRVDVHACTGVFVTMNPRYAGRSHLPDNLKALFRSVAMAHPDKRRIVHVLLLVHGFQGAAQWASKMVLLFQLLDEQLHRAQHYDFGLRALKAVLRSAARVRTRGADEQRVLVQSVLETVAPKLDADDVPLLSRLVEEVFPGVRYTPSALDALSAAIDARCAAHHLHAAPWKAKLLQLYHIQHIAHGIILVGAAGTGKTAAWRTLLAAMEHVDGVSSVAHVIAPKVLSNEALYGTLDPTTREWTDGLFTALLRRILENVRREREQRHWIVFDGDIDPDWVENLNSVLDENKMLTLPTGERLVLPPNVRLVFEVDSVAHATRATITRCGMVAFGAELVPRSARLAHAAATLRAATLGAPDELPSVHAADDRAILAGIAARVEQDCAHGGLVDWALSFAHTLPHTMAFDEARAIAAFFSLLRRAARLVLAYNAAHPDFCMRDEHVAHYASRAMLVALAWACVGDAPHVVRDAFSDAVRARVTAALPAGQLLDYHVVASRDAPFEPWAAHVAPVELDPSALVAAEVVIPTLDTVRLEELVYAYLLDHRPVMLCGPPGSGKTMVLYATLRRLADVMIASVNLSSQTTPAALLALLEEHLAYQETPHGTQLAPSQPGRWLVVFCDEINLPAPDAYGTQCPIHFLRQLVEQRGFWRARQWIALERVQFVGACNPPTDPGRWPLTHRFLRHAPVVMVDYPAPVSLHQIYHTFTRALLRATPNLAGYAEPLSHAMVRFFLASQKQFTPATQAHYVYSPRELTRWIRGMYKALGDMQLAALPDLVRIWAFEGLRLFQDRLVSDLDKAWTDEMLDTVAHDAFPALDMHHTLARPILYADWLTRTYSSVDRAPLRDYAKARLHAYSEEEMHADLVLHDKVLDLALCCDRVLQQAAGHLLLIGVAGSGKTTVARFCAWLRGLALYSMPSARGFRDADFDEHLRALLRRVGIYGEQVCWTMDEAHVAHPARLEKLNTLLANAEVAGLFEGDEHAALLTALRDASQREGVVVATDDELLAFFRAQIRANLHIVLTMTPPQGGIGSKAAASPALFNRCTLVYCW</sequence>
<dbReference type="GO" id="GO:0005524">
    <property type="term" value="F:ATP binding"/>
    <property type="evidence" value="ECO:0007669"/>
    <property type="project" value="UniProtKB-KW"/>
</dbReference>
<dbReference type="STRING" id="2020962.A0A2N1J902"/>
<feature type="coiled-coil region" evidence="18">
    <location>
        <begin position="342"/>
        <end position="391"/>
    </location>
</feature>
<dbReference type="Pfam" id="PF17852">
    <property type="entry name" value="Dynein_AAA_lid"/>
    <property type="match status" value="1"/>
</dbReference>
<evidence type="ECO:0000313" key="20">
    <source>
        <dbReference type="EMBL" id="PKI83051.1"/>
    </source>
</evidence>
<comment type="similarity">
    <text evidence="2">Belongs to the dynein heavy chain family.</text>
</comment>
<keyword evidence="9" id="KW-0067">ATP-binding</keyword>
<dbReference type="Gene3D" id="3.40.50.300">
    <property type="entry name" value="P-loop containing nucleotide triphosphate hydrolases"/>
    <property type="match status" value="4"/>
</dbReference>
<dbReference type="Gene3D" id="1.20.920.30">
    <property type="match status" value="1"/>
</dbReference>
<keyword evidence="10" id="KW-0243">Dynein</keyword>
<keyword evidence="13" id="KW-0505">Motor protein</keyword>
<keyword evidence="15" id="KW-0131">Cell cycle</keyword>
<dbReference type="GO" id="GO:0031105">
    <property type="term" value="C:septin complex"/>
    <property type="evidence" value="ECO:0007669"/>
    <property type="project" value="UniProtKB-ARBA"/>
</dbReference>
<dbReference type="GO" id="GO:0005940">
    <property type="term" value="C:septin ring"/>
    <property type="evidence" value="ECO:0007669"/>
    <property type="project" value="UniProtKB-ARBA"/>
</dbReference>
<keyword evidence="6" id="KW-0132">Cell division</keyword>
<keyword evidence="7" id="KW-0493">Microtubule</keyword>
<dbReference type="EMBL" id="KZ454992">
    <property type="protein sequence ID" value="PKI83051.1"/>
    <property type="molecule type" value="Genomic_DNA"/>
</dbReference>
<evidence type="ECO:0000256" key="6">
    <source>
        <dbReference type="ARBA" id="ARBA00022618"/>
    </source>
</evidence>
<evidence type="ECO:0000256" key="7">
    <source>
        <dbReference type="ARBA" id="ARBA00022701"/>
    </source>
</evidence>
<dbReference type="InterPro" id="IPR041466">
    <property type="entry name" value="Dynein_AAA5_ext"/>
</dbReference>
<dbReference type="CDD" id="cd01850">
    <property type="entry name" value="CDC_Septin"/>
    <property type="match status" value="1"/>
</dbReference>
<dbReference type="Gene3D" id="1.10.8.710">
    <property type="match status" value="1"/>
</dbReference>
<dbReference type="Pfam" id="PF12775">
    <property type="entry name" value="AAA_7"/>
    <property type="match status" value="1"/>
</dbReference>
<evidence type="ECO:0000256" key="1">
    <source>
        <dbReference type="ARBA" id="ARBA00004245"/>
    </source>
</evidence>
<dbReference type="GO" id="GO:0005874">
    <property type="term" value="C:microtubule"/>
    <property type="evidence" value="ECO:0007669"/>
    <property type="project" value="UniProtKB-KW"/>
</dbReference>
<dbReference type="Proteomes" id="UP000232875">
    <property type="component" value="Unassembled WGS sequence"/>
</dbReference>
<dbReference type="FunFam" id="3.40.50.300:FF:000162">
    <property type="entry name" value="septin-7 isoform X1"/>
    <property type="match status" value="1"/>
</dbReference>
<dbReference type="Pfam" id="PF12780">
    <property type="entry name" value="AAA_8"/>
    <property type="match status" value="1"/>
</dbReference>
<dbReference type="InterPro" id="IPR054354">
    <property type="entry name" value="DYNC2H1-like_lid"/>
</dbReference>
<evidence type="ECO:0000256" key="12">
    <source>
        <dbReference type="ARBA" id="ARBA00023134"/>
    </source>
</evidence>
<evidence type="ECO:0000256" key="10">
    <source>
        <dbReference type="ARBA" id="ARBA00023017"/>
    </source>
</evidence>
<evidence type="ECO:0000259" key="19">
    <source>
        <dbReference type="PROSITE" id="PS51719"/>
    </source>
</evidence>
<evidence type="ECO:0000256" key="14">
    <source>
        <dbReference type="ARBA" id="ARBA00023212"/>
    </source>
</evidence>
<keyword evidence="21" id="KW-1185">Reference proteome</keyword>
<dbReference type="GO" id="GO:0051959">
    <property type="term" value="F:dynein light intermediate chain binding"/>
    <property type="evidence" value="ECO:0007669"/>
    <property type="project" value="InterPro"/>
</dbReference>
<dbReference type="FunFam" id="3.40.50.300:FF:000071">
    <property type="entry name" value="Cytoplasmic dynein heavy chain 1"/>
    <property type="match status" value="1"/>
</dbReference>
<dbReference type="GO" id="GO:0007018">
    <property type="term" value="P:microtubule-based movement"/>
    <property type="evidence" value="ECO:0007669"/>
    <property type="project" value="InterPro"/>
</dbReference>
<dbReference type="InterPro" id="IPR030379">
    <property type="entry name" value="G_SEPTIN_dom"/>
</dbReference>
<evidence type="ECO:0000256" key="4">
    <source>
        <dbReference type="ARBA" id="ARBA00022197"/>
    </source>
</evidence>
<feature type="coiled-coil region" evidence="18">
    <location>
        <begin position="1559"/>
        <end position="1586"/>
    </location>
</feature>
<evidence type="ECO:0000256" key="5">
    <source>
        <dbReference type="ARBA" id="ARBA00022490"/>
    </source>
</evidence>
<dbReference type="Gene3D" id="1.20.140.100">
    <property type="entry name" value="Dynein heavy chain, N-terminal domain 2"/>
    <property type="match status" value="1"/>
</dbReference>
<evidence type="ECO:0000256" key="11">
    <source>
        <dbReference type="ARBA" id="ARBA00023054"/>
    </source>
</evidence>
<dbReference type="PANTHER" id="PTHR46532">
    <property type="entry name" value="MALE FERTILITY FACTOR KL5"/>
    <property type="match status" value="1"/>
</dbReference>
<dbReference type="Pfam" id="PF08385">
    <property type="entry name" value="DHC_N1"/>
    <property type="match status" value="1"/>
</dbReference>
<evidence type="ECO:0000256" key="17">
    <source>
        <dbReference type="RuleBase" id="RU004560"/>
    </source>
</evidence>
<dbReference type="Pfam" id="PF12774">
    <property type="entry name" value="AAA_6"/>
    <property type="match status" value="1"/>
</dbReference>
<dbReference type="Pfam" id="PF08393">
    <property type="entry name" value="DHC_N2"/>
    <property type="match status" value="1"/>
</dbReference>
<keyword evidence="14" id="KW-0206">Cytoskeleton</keyword>